<evidence type="ECO:0000256" key="1">
    <source>
        <dbReference type="ARBA" id="ARBA00023125"/>
    </source>
</evidence>
<comment type="caution">
    <text evidence="3">The sequence shown here is derived from an EMBL/GenBank/DDBJ whole genome shotgun (WGS) entry which is preliminary data.</text>
</comment>
<dbReference type="InterPro" id="IPR001647">
    <property type="entry name" value="HTH_TetR"/>
</dbReference>
<organism evidence="3 4">
    <name type="scientific">Leucobacter soli</name>
    <dbReference type="NCBI Taxonomy" id="2812850"/>
    <lineage>
        <taxon>Bacteria</taxon>
        <taxon>Bacillati</taxon>
        <taxon>Actinomycetota</taxon>
        <taxon>Actinomycetes</taxon>
        <taxon>Micrococcales</taxon>
        <taxon>Microbacteriaceae</taxon>
        <taxon>Leucobacter</taxon>
    </lineage>
</organism>
<keyword evidence="1" id="KW-0238">DNA-binding</keyword>
<name>A0A916JV33_9MICO</name>
<dbReference type="RefSeq" id="WP_218114235.1">
    <property type="nucleotide sequence ID" value="NZ_CAJVAP010000005.1"/>
</dbReference>
<protein>
    <recommendedName>
        <fullName evidence="2">HTH tetR-type domain-containing protein</fullName>
    </recommendedName>
</protein>
<dbReference type="GO" id="GO:0003700">
    <property type="term" value="F:DNA-binding transcription factor activity"/>
    <property type="evidence" value="ECO:0007669"/>
    <property type="project" value="TreeGrafter"/>
</dbReference>
<evidence type="ECO:0000313" key="4">
    <source>
        <dbReference type="Proteomes" id="UP000693892"/>
    </source>
</evidence>
<dbReference type="InterPro" id="IPR050109">
    <property type="entry name" value="HTH-type_TetR-like_transc_reg"/>
</dbReference>
<dbReference type="PANTHER" id="PTHR30055">
    <property type="entry name" value="HTH-TYPE TRANSCRIPTIONAL REGULATOR RUTR"/>
    <property type="match status" value="1"/>
</dbReference>
<dbReference type="AlphaFoldDB" id="A0A916JV33"/>
<gene>
    <name evidence="3" type="ORF">LEUCIP111803_00616</name>
</gene>
<feature type="domain" description="HTH tetR-type" evidence="2">
    <location>
        <begin position="17"/>
        <end position="48"/>
    </location>
</feature>
<reference evidence="3" key="1">
    <citation type="submission" date="2021-06" db="EMBL/GenBank/DDBJ databases">
        <authorList>
            <person name="Criscuolo A."/>
        </authorList>
    </citation>
    <scope>NUCLEOTIDE SEQUENCE</scope>
    <source>
        <strain evidence="3">CIP111803</strain>
    </source>
</reference>
<dbReference type="PANTHER" id="PTHR30055:SF219">
    <property type="entry name" value="TRANSCRIPTIONAL REGULATORY PROTEIN"/>
    <property type="match status" value="1"/>
</dbReference>
<dbReference type="EMBL" id="CAJVAP010000005">
    <property type="protein sequence ID" value="CAG7603078.1"/>
    <property type="molecule type" value="Genomic_DNA"/>
</dbReference>
<dbReference type="Pfam" id="PF00440">
    <property type="entry name" value="TetR_N"/>
    <property type="match status" value="1"/>
</dbReference>
<accession>A0A916JV33</accession>
<dbReference type="Proteomes" id="UP000693892">
    <property type="component" value="Unassembled WGS sequence"/>
</dbReference>
<dbReference type="GO" id="GO:0000976">
    <property type="term" value="F:transcription cis-regulatory region binding"/>
    <property type="evidence" value="ECO:0007669"/>
    <property type="project" value="TreeGrafter"/>
</dbReference>
<keyword evidence="4" id="KW-1185">Reference proteome</keyword>
<sequence length="198" mass="21071">MNARRDEQRRETEAKVLSAAGELFRTRGFANTTIRDIAVACGVSVGTVASVGEKDALLVAVFDRGIKGIHEANFRGAEGVRGDLTEQILLLLDPFIEMFTADAALARAYGSVLVAGEHGSIVFSDLSGLLVGEIETAVLGAEDPPAAEQARSLAESIYFAYIGRLFSWPSDAATSAADLRRSLRRIVAAICRAGEAWA</sequence>
<proteinExistence type="predicted"/>
<evidence type="ECO:0000313" key="3">
    <source>
        <dbReference type="EMBL" id="CAG7603078.1"/>
    </source>
</evidence>
<evidence type="ECO:0000259" key="2">
    <source>
        <dbReference type="Pfam" id="PF00440"/>
    </source>
</evidence>